<accession>K9TSI1</accession>
<protein>
    <submittedName>
        <fullName evidence="1">Uncharacterized protein</fullName>
    </submittedName>
</protein>
<dbReference type="Proteomes" id="UP000010367">
    <property type="component" value="Plasmid pOSCIL6304.01"/>
</dbReference>
<keyword evidence="2" id="KW-1185">Reference proteome</keyword>
<sequence length="92" mass="10322">MMTQAIFWTVEEVAQRAKQFYDKGIRQQVESGENIGTMIVIDAETGEYGIDKNGVETALKFKQKKPNARLFTMRIGYDVAIGFGGASERIVE</sequence>
<dbReference type="EMBL" id="CP003608">
    <property type="protein sequence ID" value="AFY85515.1"/>
    <property type="molecule type" value="Genomic_DNA"/>
</dbReference>
<dbReference type="RefSeq" id="WP_015163294.1">
    <property type="nucleotide sequence ID" value="NC_019700.1"/>
</dbReference>
<dbReference type="PATRIC" id="fig|56110.3.peg.7447"/>
<dbReference type="OrthoDB" id="573173at2"/>
<geneLocation type="plasmid" evidence="1 2">
    <name>pOSCIL6304.01</name>
</geneLocation>
<dbReference type="KEGG" id="oac:Oscil6304_6058"/>
<dbReference type="AlphaFoldDB" id="K9TSI1"/>
<dbReference type="HOGENOM" id="CLU_165471_0_0_3"/>
<name>K9TSI1_9CYAN</name>
<dbReference type="InParanoid" id="K9TSI1"/>
<evidence type="ECO:0000313" key="2">
    <source>
        <dbReference type="Proteomes" id="UP000010367"/>
    </source>
</evidence>
<dbReference type="eggNOG" id="ENOG5032WB8">
    <property type="taxonomic scope" value="Bacteria"/>
</dbReference>
<evidence type="ECO:0000313" key="1">
    <source>
        <dbReference type="EMBL" id="AFY85515.1"/>
    </source>
</evidence>
<reference evidence="1 2" key="1">
    <citation type="submission" date="2012-06" db="EMBL/GenBank/DDBJ databases">
        <title>Finished plasmid 1 of genome of Oscillatoria acuminata PCC 6304.</title>
        <authorList>
            <consortium name="US DOE Joint Genome Institute"/>
            <person name="Gugger M."/>
            <person name="Coursin T."/>
            <person name="Rippka R."/>
            <person name="Tandeau De Marsac N."/>
            <person name="Huntemann M."/>
            <person name="Wei C.-L."/>
            <person name="Han J."/>
            <person name="Detter J.C."/>
            <person name="Han C."/>
            <person name="Tapia R."/>
            <person name="Davenport K."/>
            <person name="Daligault H."/>
            <person name="Erkkila T."/>
            <person name="Gu W."/>
            <person name="Munk A.C.C."/>
            <person name="Teshima H."/>
            <person name="Xu Y."/>
            <person name="Chain P."/>
            <person name="Chen A."/>
            <person name="Krypides N."/>
            <person name="Mavromatis K."/>
            <person name="Markowitz V."/>
            <person name="Szeto E."/>
            <person name="Ivanova N."/>
            <person name="Mikhailova N."/>
            <person name="Ovchinnikova G."/>
            <person name="Pagani I."/>
            <person name="Pati A."/>
            <person name="Goodwin L."/>
            <person name="Peters L."/>
            <person name="Pitluck S."/>
            <person name="Woyke T."/>
            <person name="Kerfeld C."/>
        </authorList>
    </citation>
    <scope>NUCLEOTIDE SEQUENCE [LARGE SCALE GENOMIC DNA]</scope>
    <source>
        <strain evidence="1 2">PCC 6304</strain>
        <plasmid evidence="2">Plasmid pOSCIL6304.01</plasmid>
    </source>
</reference>
<gene>
    <name evidence="1" type="ORF">Oscil6304_6058</name>
</gene>
<keyword evidence="1" id="KW-0614">Plasmid</keyword>
<proteinExistence type="predicted"/>
<organism evidence="1 2">
    <name type="scientific">Oscillatoria acuminata PCC 6304</name>
    <dbReference type="NCBI Taxonomy" id="56110"/>
    <lineage>
        <taxon>Bacteria</taxon>
        <taxon>Bacillati</taxon>
        <taxon>Cyanobacteriota</taxon>
        <taxon>Cyanophyceae</taxon>
        <taxon>Oscillatoriophycideae</taxon>
        <taxon>Oscillatoriales</taxon>
        <taxon>Oscillatoriaceae</taxon>
        <taxon>Oscillatoria</taxon>
    </lineage>
</organism>